<name>A0A250K2I9_9BACT</name>
<accession>A0A250K2I9</accession>
<evidence type="ECO:0000313" key="2">
    <source>
        <dbReference type="Proteomes" id="UP000217343"/>
    </source>
</evidence>
<organism evidence="1 2">
    <name type="scientific">Corallococcus macrosporus DSM 14697</name>
    <dbReference type="NCBI Taxonomy" id="1189310"/>
    <lineage>
        <taxon>Bacteria</taxon>
        <taxon>Pseudomonadati</taxon>
        <taxon>Myxococcota</taxon>
        <taxon>Myxococcia</taxon>
        <taxon>Myxococcales</taxon>
        <taxon>Cystobacterineae</taxon>
        <taxon>Myxococcaceae</taxon>
        <taxon>Corallococcus</taxon>
    </lineage>
</organism>
<keyword evidence="2" id="KW-1185">Reference proteome</keyword>
<dbReference type="AlphaFoldDB" id="A0A250K2I9"/>
<dbReference type="Proteomes" id="UP000217343">
    <property type="component" value="Chromosome"/>
</dbReference>
<dbReference type="KEGG" id="mmas:MYMAC_005974"/>
<protein>
    <submittedName>
        <fullName evidence="1">Uncharacterized protein</fullName>
    </submittedName>
</protein>
<dbReference type="EMBL" id="CP022203">
    <property type="protein sequence ID" value="ATB50319.1"/>
    <property type="molecule type" value="Genomic_DNA"/>
</dbReference>
<reference evidence="1 2" key="1">
    <citation type="submission" date="2017-06" db="EMBL/GenBank/DDBJ databases">
        <title>Sequencing and comparative analysis of myxobacterial genomes.</title>
        <authorList>
            <person name="Rupp O."/>
            <person name="Goesmann A."/>
            <person name="Sogaard-Andersen L."/>
        </authorList>
    </citation>
    <scope>NUCLEOTIDE SEQUENCE [LARGE SCALE GENOMIC DNA]</scope>
    <source>
        <strain evidence="1 2">DSM 14697</strain>
    </source>
</reference>
<evidence type="ECO:0000313" key="1">
    <source>
        <dbReference type="EMBL" id="ATB50319.1"/>
    </source>
</evidence>
<gene>
    <name evidence="1" type="ORF">MYMAC_005974</name>
</gene>
<proteinExistence type="predicted"/>
<sequence>MKPYRATWLVHQLARRQGGSRFEPAPGQMLRDLYAHAVAHARGDPGIRWLASYVESTVPFVQRTHLRFARHAVGEALLLPLKMLDVAGDAPGGVPASGLELQPPNATERALFQEHLARTRPAAYVDALDLGPDTLGLEEAARPWREAGLERERHLLVARRHGRPQALAVLEVGPPGANPFQLLDSVRLFPLSAAGRTAFPALLNAARRWFARKARDSFVFLAEAEGDADAAGVPDDTSGARPYLWLIPATLAAAFVEHVHAQTVHRLLPTTEKEPS</sequence>